<evidence type="ECO:0000256" key="5">
    <source>
        <dbReference type="ARBA" id="ARBA00023221"/>
    </source>
</evidence>
<feature type="non-terminal residue" evidence="6">
    <location>
        <position position="161"/>
    </location>
</feature>
<dbReference type="Proteomes" id="UP000259173">
    <property type="component" value="Unassembled WGS sequence"/>
</dbReference>
<evidence type="ECO:0000256" key="2">
    <source>
        <dbReference type="ARBA" id="ARBA00023002"/>
    </source>
</evidence>
<evidence type="ECO:0000313" key="7">
    <source>
        <dbReference type="Proteomes" id="UP000259173"/>
    </source>
</evidence>
<keyword evidence="2" id="KW-0560">Oxidoreductase</keyword>
<evidence type="ECO:0000256" key="1">
    <source>
        <dbReference type="ARBA" id="ARBA00006484"/>
    </source>
</evidence>
<keyword evidence="4" id="KW-0443">Lipid metabolism</keyword>
<dbReference type="AlphaFoldDB" id="A0A3B9KXJ4"/>
<comment type="caution">
    <text evidence="6">The sequence shown here is derived from an EMBL/GenBank/DDBJ whole genome shotgun (WGS) entry which is preliminary data.</text>
</comment>
<keyword evidence="3" id="KW-0520">NAD</keyword>
<evidence type="ECO:0000256" key="4">
    <source>
        <dbReference type="ARBA" id="ARBA00023098"/>
    </source>
</evidence>
<evidence type="ECO:0000313" key="6">
    <source>
        <dbReference type="EMBL" id="HAE92929.1"/>
    </source>
</evidence>
<comment type="similarity">
    <text evidence="1">Belongs to the short-chain dehydrogenases/reductases (SDR) family.</text>
</comment>
<dbReference type="Gene3D" id="3.40.50.720">
    <property type="entry name" value="NAD(P)-binding Rossmann-like Domain"/>
    <property type="match status" value="1"/>
</dbReference>
<dbReference type="Pfam" id="PF00106">
    <property type="entry name" value="adh_short"/>
    <property type="match status" value="1"/>
</dbReference>
<dbReference type="PANTHER" id="PTHR43180">
    <property type="entry name" value="3-OXOACYL-(ACYL-CARRIER-PROTEIN) REDUCTASE (AFU_ORTHOLOGUE AFUA_6G11210)"/>
    <property type="match status" value="1"/>
</dbReference>
<dbReference type="PRINTS" id="PR00081">
    <property type="entry name" value="GDHRDH"/>
</dbReference>
<keyword evidence="5" id="KW-0753">Steroid metabolism</keyword>
<dbReference type="InterPro" id="IPR002347">
    <property type="entry name" value="SDR_fam"/>
</dbReference>
<dbReference type="EMBL" id="DMBR01000005">
    <property type="protein sequence ID" value="HAE92929.1"/>
    <property type="molecule type" value="Genomic_DNA"/>
</dbReference>
<gene>
    <name evidence="6" type="ORF">DCG65_00090</name>
</gene>
<dbReference type="GO" id="GO:0016491">
    <property type="term" value="F:oxidoreductase activity"/>
    <property type="evidence" value="ECO:0007669"/>
    <property type="project" value="UniProtKB-KW"/>
</dbReference>
<organism evidence="6 7">
    <name type="scientific">Hyphomonas atlantica</name>
    <dbReference type="NCBI Taxonomy" id="1280948"/>
    <lineage>
        <taxon>Bacteria</taxon>
        <taxon>Pseudomonadati</taxon>
        <taxon>Pseudomonadota</taxon>
        <taxon>Alphaproteobacteria</taxon>
        <taxon>Hyphomonadales</taxon>
        <taxon>Hyphomonadaceae</taxon>
        <taxon>Hyphomonas</taxon>
    </lineage>
</organism>
<evidence type="ECO:0000256" key="3">
    <source>
        <dbReference type="ARBA" id="ARBA00023027"/>
    </source>
</evidence>
<dbReference type="InterPro" id="IPR036291">
    <property type="entry name" value="NAD(P)-bd_dom_sf"/>
</dbReference>
<name>A0A3B9KXJ4_9PROT</name>
<proteinExistence type="inferred from homology"/>
<dbReference type="PRINTS" id="PR00080">
    <property type="entry name" value="SDRFAMILY"/>
</dbReference>
<dbReference type="PANTHER" id="PTHR43180:SF28">
    <property type="entry name" value="NAD(P)-BINDING ROSSMANN-FOLD SUPERFAMILY PROTEIN"/>
    <property type="match status" value="1"/>
</dbReference>
<dbReference type="SUPFAM" id="SSF51735">
    <property type="entry name" value="NAD(P)-binding Rossmann-fold domains"/>
    <property type="match status" value="1"/>
</dbReference>
<reference evidence="6 7" key="1">
    <citation type="journal article" date="2018" name="Nat. Biotechnol.">
        <title>A standardized bacterial taxonomy based on genome phylogeny substantially revises the tree of life.</title>
        <authorList>
            <person name="Parks D.H."/>
            <person name="Chuvochina M."/>
            <person name="Waite D.W."/>
            <person name="Rinke C."/>
            <person name="Skarshewski A."/>
            <person name="Chaumeil P.A."/>
            <person name="Hugenholtz P."/>
        </authorList>
    </citation>
    <scope>NUCLEOTIDE SEQUENCE [LARGE SCALE GENOMIC DNA]</scope>
    <source>
        <strain evidence="6">UBA8557</strain>
    </source>
</reference>
<sequence length="161" mass="16554">MANLDGKVAIITGGASGIGLAGVETFVAAGAKVVAGDIQDEKGQALQTRFGDDKVLFVHCDVTDMAQLEGIMGAAVDHFGGLDILWNNAGHGGTPDPIEELDLDAYDQTMSLLLKQVFAGTKFAVPHMKENGGSIINTSSISAVCAGYAPITYSVAKKGVA</sequence>
<protein>
    <submittedName>
        <fullName evidence="6">2,5-dichloro-2,5-cyclohexadiene-1,4-diol dehydrogenase</fullName>
    </submittedName>
</protein>
<accession>A0A3B9KXJ4</accession>
<dbReference type="GO" id="GO:0008202">
    <property type="term" value="P:steroid metabolic process"/>
    <property type="evidence" value="ECO:0007669"/>
    <property type="project" value="UniProtKB-KW"/>
</dbReference>